<evidence type="ECO:0000313" key="3">
    <source>
        <dbReference type="Proteomes" id="UP000006671"/>
    </source>
</evidence>
<evidence type="ECO:0000256" key="1">
    <source>
        <dbReference type="SAM" id="MobiDB-lite"/>
    </source>
</evidence>
<feature type="region of interest" description="Disordered" evidence="1">
    <location>
        <begin position="1"/>
        <end position="110"/>
    </location>
</feature>
<dbReference type="AlphaFoldDB" id="D2VTL2"/>
<dbReference type="GeneID" id="8854484"/>
<dbReference type="InParanoid" id="D2VTL2"/>
<protein>
    <submittedName>
        <fullName evidence="2">Predicted protein</fullName>
    </submittedName>
</protein>
<dbReference type="OrthoDB" id="10423183at2759"/>
<feature type="compositionally biased region" description="Basic residues" evidence="1">
    <location>
        <begin position="46"/>
        <end position="56"/>
    </location>
</feature>
<gene>
    <name evidence="2" type="ORF">NAEGRDRAFT_52141</name>
</gene>
<dbReference type="EMBL" id="GG738896">
    <property type="protein sequence ID" value="EFC39951.1"/>
    <property type="molecule type" value="Genomic_DNA"/>
</dbReference>
<dbReference type="VEuPathDB" id="AmoebaDB:NAEGRDRAFT_52141"/>
<name>D2VTL2_NAEGR</name>
<feature type="compositionally biased region" description="Polar residues" evidence="1">
    <location>
        <begin position="66"/>
        <end position="78"/>
    </location>
</feature>
<feature type="compositionally biased region" description="Low complexity" evidence="1">
    <location>
        <begin position="34"/>
        <end position="45"/>
    </location>
</feature>
<evidence type="ECO:0000313" key="2">
    <source>
        <dbReference type="EMBL" id="EFC39951.1"/>
    </source>
</evidence>
<dbReference type="Proteomes" id="UP000006671">
    <property type="component" value="Unassembled WGS sequence"/>
</dbReference>
<accession>D2VTL2</accession>
<feature type="compositionally biased region" description="Low complexity" evidence="1">
    <location>
        <begin position="79"/>
        <end position="110"/>
    </location>
</feature>
<dbReference type="KEGG" id="ngr:NAEGRDRAFT_52141"/>
<reference evidence="2 3" key="1">
    <citation type="journal article" date="2010" name="Cell">
        <title>The genome of Naegleria gruberi illuminates early eukaryotic versatility.</title>
        <authorList>
            <person name="Fritz-Laylin L.K."/>
            <person name="Prochnik S.E."/>
            <person name="Ginger M.L."/>
            <person name="Dacks J.B."/>
            <person name="Carpenter M.L."/>
            <person name="Field M.C."/>
            <person name="Kuo A."/>
            <person name="Paredez A."/>
            <person name="Chapman J."/>
            <person name="Pham J."/>
            <person name="Shu S."/>
            <person name="Neupane R."/>
            <person name="Cipriano M."/>
            <person name="Mancuso J."/>
            <person name="Tu H."/>
            <person name="Salamov A."/>
            <person name="Lindquist E."/>
            <person name="Shapiro H."/>
            <person name="Lucas S."/>
            <person name="Grigoriev I.V."/>
            <person name="Cande W.Z."/>
            <person name="Fulton C."/>
            <person name="Rokhsar D.S."/>
            <person name="Dawson S.C."/>
        </authorList>
    </citation>
    <scope>NUCLEOTIDE SEQUENCE [LARGE SCALE GENOMIC DNA]</scope>
    <source>
        <strain evidence="2 3">NEG-M</strain>
    </source>
</reference>
<dbReference type="RefSeq" id="XP_002672695.1">
    <property type="nucleotide sequence ID" value="XM_002672649.1"/>
</dbReference>
<organism evidence="3">
    <name type="scientific">Naegleria gruberi</name>
    <name type="common">Amoeba</name>
    <dbReference type="NCBI Taxonomy" id="5762"/>
    <lineage>
        <taxon>Eukaryota</taxon>
        <taxon>Discoba</taxon>
        <taxon>Heterolobosea</taxon>
        <taxon>Tetramitia</taxon>
        <taxon>Eutetramitia</taxon>
        <taxon>Vahlkampfiidae</taxon>
        <taxon>Naegleria</taxon>
    </lineage>
</organism>
<keyword evidence="3" id="KW-1185">Reference proteome</keyword>
<dbReference type="OMA" id="THEYIED"/>
<proteinExistence type="predicted"/>
<sequence>MTTTMSSKRSDHQHLVHLQPPPLQTFKGMNSMDKQQAQQQQLTYQQKKRLKLAKFRSKFDNPIGYESNSMNKTQSRSNPSTTRTMYSTSPSTRSYSSQRSKSSVPSSSTMTMNSSLLSRWACEPIERSNSVRSVKKEWDNRFPFSNPNEYVRSPCNDKKSPLGFSSNFFEKEEEYWKSADMLDELDLGDFPVFNFKPLSSSMRSRQQVEMPIDWFSFDIDSLTDEYGELNDYKSARNYLYHLWAKMSIPKIYQQEFEKEHCQKDTVTNRTFIFSEIATMESLRDKIRIALIWLDGKTELDIEENASLWCQIADSFRNEYEYMYKSKKFIYNGKDMFSIEAPNEQITYPSESPIPNKEA</sequence>